<protein>
    <submittedName>
        <fullName evidence="1">Uncharacterized protein</fullName>
    </submittedName>
</protein>
<proteinExistence type="predicted"/>
<sequence length="97" mass="10958">MGARYWLSSELEGAVEIPWKCFYTTSKDAASVMGQTMGNEMELANFTPEDKEERWQERVKPFDPQTTKNMASAFCGMIPEKGEGVYLPVPGKRSRTT</sequence>
<comment type="caution">
    <text evidence="1">The sequence shown here is derived from an EMBL/GenBank/DDBJ whole genome shotgun (WGS) entry which is preliminary data.</text>
</comment>
<accession>A0A4Y2D3L3</accession>
<reference evidence="1 2" key="1">
    <citation type="journal article" date="2019" name="Sci. Rep.">
        <title>Orb-weaving spider Araneus ventricosus genome elucidates the spidroin gene catalogue.</title>
        <authorList>
            <person name="Kono N."/>
            <person name="Nakamura H."/>
            <person name="Ohtoshi R."/>
            <person name="Moran D.A.P."/>
            <person name="Shinohara A."/>
            <person name="Yoshida Y."/>
            <person name="Fujiwara M."/>
            <person name="Mori M."/>
            <person name="Tomita M."/>
            <person name="Arakawa K."/>
        </authorList>
    </citation>
    <scope>NUCLEOTIDE SEQUENCE [LARGE SCALE GENOMIC DNA]</scope>
</reference>
<evidence type="ECO:0000313" key="2">
    <source>
        <dbReference type="Proteomes" id="UP000499080"/>
    </source>
</evidence>
<keyword evidence="2" id="KW-1185">Reference proteome</keyword>
<evidence type="ECO:0000313" key="1">
    <source>
        <dbReference type="EMBL" id="GBM10899.1"/>
    </source>
</evidence>
<organism evidence="1 2">
    <name type="scientific">Araneus ventricosus</name>
    <name type="common">Orbweaver spider</name>
    <name type="synonym">Epeira ventricosa</name>
    <dbReference type="NCBI Taxonomy" id="182803"/>
    <lineage>
        <taxon>Eukaryota</taxon>
        <taxon>Metazoa</taxon>
        <taxon>Ecdysozoa</taxon>
        <taxon>Arthropoda</taxon>
        <taxon>Chelicerata</taxon>
        <taxon>Arachnida</taxon>
        <taxon>Araneae</taxon>
        <taxon>Araneomorphae</taxon>
        <taxon>Entelegynae</taxon>
        <taxon>Araneoidea</taxon>
        <taxon>Araneidae</taxon>
        <taxon>Araneus</taxon>
    </lineage>
</organism>
<dbReference type="Proteomes" id="UP000499080">
    <property type="component" value="Unassembled WGS sequence"/>
</dbReference>
<dbReference type="AlphaFoldDB" id="A0A4Y2D3L3"/>
<dbReference type="EMBL" id="BGPR01000291">
    <property type="protein sequence ID" value="GBM10899.1"/>
    <property type="molecule type" value="Genomic_DNA"/>
</dbReference>
<gene>
    <name evidence="1" type="ORF">AVEN_42149_1</name>
</gene>
<name>A0A4Y2D3L3_ARAVE</name>